<evidence type="ECO:0000259" key="6">
    <source>
        <dbReference type="Pfam" id="PF00724"/>
    </source>
</evidence>
<reference evidence="7 8" key="1">
    <citation type="submission" date="2020-04" db="EMBL/GenBank/DDBJ databases">
        <title>Paenibacillus algicola sp. nov., a novel marine bacterium producing alginate lyase.</title>
        <authorList>
            <person name="Huang H."/>
        </authorList>
    </citation>
    <scope>NUCLEOTIDE SEQUENCE [LARGE SCALE GENOMIC DNA]</scope>
    <source>
        <strain evidence="7 8">L7-75</strain>
    </source>
</reference>
<feature type="domain" description="NADH:flavin oxidoreductase/NADH oxidase N-terminal" evidence="6">
    <location>
        <begin position="3"/>
        <end position="326"/>
    </location>
</feature>
<dbReference type="GO" id="GO:0050661">
    <property type="term" value="F:NADP binding"/>
    <property type="evidence" value="ECO:0007669"/>
    <property type="project" value="InterPro"/>
</dbReference>
<name>A0A848M8T0_PAELE</name>
<keyword evidence="5" id="KW-0560">Oxidoreductase</keyword>
<evidence type="ECO:0000256" key="3">
    <source>
        <dbReference type="ARBA" id="ARBA00022643"/>
    </source>
</evidence>
<dbReference type="PANTHER" id="PTHR43303">
    <property type="entry name" value="NADPH DEHYDROGENASE C23G7.10C-RELATED"/>
    <property type="match status" value="1"/>
</dbReference>
<keyword evidence="8" id="KW-1185">Reference proteome</keyword>
<evidence type="ECO:0000313" key="7">
    <source>
        <dbReference type="EMBL" id="NMO95914.1"/>
    </source>
</evidence>
<comment type="caution">
    <text evidence="7">The sequence shown here is derived from an EMBL/GenBank/DDBJ whole genome shotgun (WGS) entry which is preliminary data.</text>
</comment>
<protein>
    <submittedName>
        <fullName evidence="7">NADH:flavin oxidoreductase/NADH oxidase</fullName>
    </submittedName>
</protein>
<dbReference type="EMBL" id="JABBPN010000006">
    <property type="protein sequence ID" value="NMO95914.1"/>
    <property type="molecule type" value="Genomic_DNA"/>
</dbReference>
<dbReference type="GO" id="GO:0003959">
    <property type="term" value="F:NADPH dehydrogenase activity"/>
    <property type="evidence" value="ECO:0007669"/>
    <property type="project" value="InterPro"/>
</dbReference>
<sequence>MADLFTPYSFKNLTLKNRIVMPPMCQYSVQAEDGNPNDWHYVHYVSRAVGGTGLIIIEMTAIEPDGRISDQDTGIWSDEHIPAYRKIVDSVHSYGTKIGIQLGHAGRKAQDAEPPMAPSCIPFSSQYGMPRALSTDEVEEKIQLYREGARRAVEAGFDTVEIHGAHGYLIHQFHSPLTNQRKDEYGKDYALFGEKVVQAVKEVLPEGMPIIMRVSAKEYVEDGYGIDYIASICERYKHAGVDIFHITSGGEGPVGSDGGPKAVPAYQVDLADEFKKKLHTPVIAVGLLDEFEVAQNVILEGKADLVAVGRGMLKDPYWALHASEALQGEQKVPKAYERGFPRKNK</sequence>
<dbReference type="PANTHER" id="PTHR43303:SF4">
    <property type="entry name" value="NADPH DEHYDROGENASE C23G7.10C-RELATED"/>
    <property type="match status" value="1"/>
</dbReference>
<evidence type="ECO:0000313" key="8">
    <source>
        <dbReference type="Proteomes" id="UP000565468"/>
    </source>
</evidence>
<evidence type="ECO:0000256" key="2">
    <source>
        <dbReference type="ARBA" id="ARBA00022630"/>
    </source>
</evidence>
<evidence type="ECO:0000256" key="4">
    <source>
        <dbReference type="ARBA" id="ARBA00022857"/>
    </source>
</evidence>
<dbReference type="SUPFAM" id="SSF51395">
    <property type="entry name" value="FMN-linked oxidoreductases"/>
    <property type="match status" value="1"/>
</dbReference>
<keyword evidence="3" id="KW-0288">FMN</keyword>
<gene>
    <name evidence="7" type="ORF">HII30_09050</name>
</gene>
<comment type="cofactor">
    <cofactor evidence="1">
        <name>FMN</name>
        <dbReference type="ChEBI" id="CHEBI:58210"/>
    </cofactor>
</comment>
<keyword evidence="2" id="KW-0285">Flavoprotein</keyword>
<dbReference type="RefSeq" id="WP_169504697.1">
    <property type="nucleotide sequence ID" value="NZ_JABBPN010000006.1"/>
</dbReference>
<proteinExistence type="predicted"/>
<dbReference type="CDD" id="cd02932">
    <property type="entry name" value="OYE_YqiM_FMN"/>
    <property type="match status" value="1"/>
</dbReference>
<dbReference type="InterPro" id="IPR044152">
    <property type="entry name" value="YqjM-like"/>
</dbReference>
<dbReference type="Proteomes" id="UP000565468">
    <property type="component" value="Unassembled WGS sequence"/>
</dbReference>
<dbReference type="InterPro" id="IPR001155">
    <property type="entry name" value="OxRdtase_FMN_N"/>
</dbReference>
<evidence type="ECO:0000256" key="5">
    <source>
        <dbReference type="ARBA" id="ARBA00023002"/>
    </source>
</evidence>
<dbReference type="InterPro" id="IPR013785">
    <property type="entry name" value="Aldolase_TIM"/>
</dbReference>
<dbReference type="GO" id="GO:0010181">
    <property type="term" value="F:FMN binding"/>
    <property type="evidence" value="ECO:0007669"/>
    <property type="project" value="InterPro"/>
</dbReference>
<accession>A0A848M8T0</accession>
<dbReference type="AlphaFoldDB" id="A0A848M8T0"/>
<keyword evidence="4" id="KW-0521">NADP</keyword>
<organism evidence="7 8">
    <name type="scientific">Paenibacillus lemnae</name>
    <dbReference type="NCBI Taxonomy" id="1330551"/>
    <lineage>
        <taxon>Bacteria</taxon>
        <taxon>Bacillati</taxon>
        <taxon>Bacillota</taxon>
        <taxon>Bacilli</taxon>
        <taxon>Bacillales</taxon>
        <taxon>Paenibacillaceae</taxon>
        <taxon>Paenibacillus</taxon>
    </lineage>
</organism>
<dbReference type="Gene3D" id="3.20.20.70">
    <property type="entry name" value="Aldolase class I"/>
    <property type="match status" value="1"/>
</dbReference>
<dbReference type="Pfam" id="PF00724">
    <property type="entry name" value="Oxidored_FMN"/>
    <property type="match status" value="1"/>
</dbReference>
<evidence type="ECO:0000256" key="1">
    <source>
        <dbReference type="ARBA" id="ARBA00001917"/>
    </source>
</evidence>